<dbReference type="EMBL" id="CAJVQB010001570">
    <property type="protein sequence ID" value="CAG8541193.1"/>
    <property type="molecule type" value="Genomic_DNA"/>
</dbReference>
<dbReference type="Proteomes" id="UP000789901">
    <property type="component" value="Unassembled WGS sequence"/>
</dbReference>
<name>A0ABM8W6W2_GIGMA</name>
<dbReference type="InterPro" id="IPR007527">
    <property type="entry name" value="Znf_SWIM"/>
</dbReference>
<keyword evidence="1" id="KW-0862">Zinc</keyword>
<organism evidence="3 4">
    <name type="scientific">Gigaspora margarita</name>
    <dbReference type="NCBI Taxonomy" id="4874"/>
    <lineage>
        <taxon>Eukaryota</taxon>
        <taxon>Fungi</taxon>
        <taxon>Fungi incertae sedis</taxon>
        <taxon>Mucoromycota</taxon>
        <taxon>Glomeromycotina</taxon>
        <taxon>Glomeromycetes</taxon>
        <taxon>Diversisporales</taxon>
        <taxon>Gigasporaceae</taxon>
        <taxon>Gigaspora</taxon>
    </lineage>
</organism>
<evidence type="ECO:0000256" key="1">
    <source>
        <dbReference type="PROSITE-ProRule" id="PRU00325"/>
    </source>
</evidence>
<accession>A0ABM8W6W2</accession>
<keyword evidence="1" id="KW-0479">Metal-binding</keyword>
<sequence>MSNSSNRNFSTLSKANKSKSQKVGINNQSALATSVITGLIDDVVEHAKSKMPLSIKSDPELSEEFDFEIEMLEKPETECYLVKSSKDKHYEVRIKNQVQQNDNIKLAHFECTCTDFKFCVMACKHVFAVYQKFYQRPIIYSASNQVEEEPEKVCDVTFDCWVEALKKVWNRHTQED</sequence>
<keyword evidence="1" id="KW-0863">Zinc-finger</keyword>
<proteinExistence type="predicted"/>
<gene>
    <name evidence="3" type="ORF">GMARGA_LOCUS4089</name>
</gene>
<evidence type="ECO:0000259" key="2">
    <source>
        <dbReference type="PROSITE" id="PS50966"/>
    </source>
</evidence>
<feature type="domain" description="SWIM-type" evidence="2">
    <location>
        <begin position="90"/>
        <end position="134"/>
    </location>
</feature>
<dbReference type="PROSITE" id="PS50966">
    <property type="entry name" value="ZF_SWIM"/>
    <property type="match status" value="1"/>
</dbReference>
<keyword evidence="4" id="KW-1185">Reference proteome</keyword>
<evidence type="ECO:0000313" key="4">
    <source>
        <dbReference type="Proteomes" id="UP000789901"/>
    </source>
</evidence>
<evidence type="ECO:0000313" key="3">
    <source>
        <dbReference type="EMBL" id="CAG8541193.1"/>
    </source>
</evidence>
<reference evidence="3 4" key="1">
    <citation type="submission" date="2021-06" db="EMBL/GenBank/DDBJ databases">
        <authorList>
            <person name="Kallberg Y."/>
            <person name="Tangrot J."/>
            <person name="Rosling A."/>
        </authorList>
    </citation>
    <scope>NUCLEOTIDE SEQUENCE [LARGE SCALE GENOMIC DNA]</scope>
    <source>
        <strain evidence="3 4">120-4 pot B 10/14</strain>
    </source>
</reference>
<protein>
    <submittedName>
        <fullName evidence="3">246_t:CDS:1</fullName>
    </submittedName>
</protein>
<comment type="caution">
    <text evidence="3">The sequence shown here is derived from an EMBL/GenBank/DDBJ whole genome shotgun (WGS) entry which is preliminary data.</text>
</comment>